<accession>A0A3N2CS78</accession>
<evidence type="ECO:0000259" key="4">
    <source>
        <dbReference type="PROSITE" id="PS50125"/>
    </source>
</evidence>
<feature type="domain" description="Guanylate cyclase" evidence="4">
    <location>
        <begin position="537"/>
        <end position="664"/>
    </location>
</feature>
<dbReference type="SUPFAM" id="SSF55073">
    <property type="entry name" value="Nucleotide cyclase"/>
    <property type="match status" value="1"/>
</dbReference>
<dbReference type="Pfam" id="PF00672">
    <property type="entry name" value="HAMP"/>
    <property type="match status" value="1"/>
</dbReference>
<dbReference type="SUPFAM" id="SSF158472">
    <property type="entry name" value="HAMP domain-like"/>
    <property type="match status" value="1"/>
</dbReference>
<dbReference type="GO" id="GO:0004016">
    <property type="term" value="F:adenylate cyclase activity"/>
    <property type="evidence" value="ECO:0007669"/>
    <property type="project" value="UniProtKB-ARBA"/>
</dbReference>
<dbReference type="InterPro" id="IPR001054">
    <property type="entry name" value="A/G_cyclase"/>
</dbReference>
<dbReference type="Proteomes" id="UP000281738">
    <property type="component" value="Unassembled WGS sequence"/>
</dbReference>
<dbReference type="GO" id="GO:0009190">
    <property type="term" value="P:cyclic nucleotide biosynthetic process"/>
    <property type="evidence" value="ECO:0007669"/>
    <property type="project" value="InterPro"/>
</dbReference>
<dbReference type="Pfam" id="PF00211">
    <property type="entry name" value="Guanylate_cyc"/>
    <property type="match status" value="1"/>
</dbReference>
<comment type="caution">
    <text evidence="6">The sequence shown here is derived from an EMBL/GenBank/DDBJ whole genome shotgun (WGS) entry which is preliminary data.</text>
</comment>
<dbReference type="RefSeq" id="WP_123389553.1">
    <property type="nucleotide sequence ID" value="NZ_RKHO01000001.1"/>
</dbReference>
<dbReference type="InterPro" id="IPR029787">
    <property type="entry name" value="Nucleotide_cyclase"/>
</dbReference>
<dbReference type="Gene3D" id="3.30.450.20">
    <property type="entry name" value="PAS domain"/>
    <property type="match status" value="1"/>
</dbReference>
<dbReference type="OrthoDB" id="9806704at2"/>
<evidence type="ECO:0000313" key="6">
    <source>
        <dbReference type="EMBL" id="ROR90397.1"/>
    </source>
</evidence>
<keyword evidence="7" id="KW-1185">Reference proteome</keyword>
<dbReference type="CDD" id="cd07302">
    <property type="entry name" value="CHD"/>
    <property type="match status" value="1"/>
</dbReference>
<organism evidence="6 7">
    <name type="scientific">Nocardioides aurantiacus</name>
    <dbReference type="NCBI Taxonomy" id="86796"/>
    <lineage>
        <taxon>Bacteria</taxon>
        <taxon>Bacillati</taxon>
        <taxon>Actinomycetota</taxon>
        <taxon>Actinomycetes</taxon>
        <taxon>Propionibacteriales</taxon>
        <taxon>Nocardioidaceae</taxon>
        <taxon>Nocardioides</taxon>
    </lineage>
</organism>
<dbReference type="EMBL" id="RKHO01000001">
    <property type="protein sequence ID" value="ROR90397.1"/>
    <property type="molecule type" value="Genomic_DNA"/>
</dbReference>
<dbReference type="PANTHER" id="PTHR45655">
    <property type="entry name" value="GUANYLATE CYCLASE SOLUBLE SUBUNIT BETA-2"/>
    <property type="match status" value="1"/>
</dbReference>
<evidence type="ECO:0000256" key="3">
    <source>
        <dbReference type="SAM" id="Phobius"/>
    </source>
</evidence>
<dbReference type="GO" id="GO:0035556">
    <property type="term" value="P:intracellular signal transduction"/>
    <property type="evidence" value="ECO:0007669"/>
    <property type="project" value="InterPro"/>
</dbReference>
<dbReference type="GO" id="GO:0016020">
    <property type="term" value="C:membrane"/>
    <property type="evidence" value="ECO:0007669"/>
    <property type="project" value="InterPro"/>
</dbReference>
<dbReference type="CDD" id="cd06225">
    <property type="entry name" value="HAMP"/>
    <property type="match status" value="1"/>
</dbReference>
<feature type="domain" description="HAMP" evidence="5">
    <location>
        <begin position="444"/>
        <end position="497"/>
    </location>
</feature>
<evidence type="ECO:0000259" key="5">
    <source>
        <dbReference type="PROSITE" id="PS50885"/>
    </source>
</evidence>
<dbReference type="PROSITE" id="PS50125">
    <property type="entry name" value="GUANYLATE_CYCLASE_2"/>
    <property type="match status" value="1"/>
</dbReference>
<evidence type="ECO:0000313" key="7">
    <source>
        <dbReference type="Proteomes" id="UP000281738"/>
    </source>
</evidence>
<feature type="transmembrane region" description="Helical" evidence="3">
    <location>
        <begin position="21"/>
        <end position="41"/>
    </location>
</feature>
<proteinExistence type="predicted"/>
<sequence length="712" mass="76909">MTTALSRSRRARGLGSIQTKLLLMLLLASIVSTAVVGFFGYRSGTDALEDATYARLQEVGNDRRNEVQDFIDREKSAVLLDSRGAAVQASKAFNAAFEDLGTSRTTARQRGALETFYTDTFVPELERTRGQEYEAAAFVPSTAARTYLQANYTRFSGDADTSVRRDDAGDGSAWTEANRTYNPYFRSVVTELGLDDVVMLDNDGNVVYTTRKRADLGSNVARDEYRGGGLQQVYDAAIESNSSGFVSVGDFEHYLPAYGAPTMFIASPIGTADDLTGVLVYELSVEKLNTVLTGNKTPGVYEGLGRSGEAYLVGEDGTLRTDSRELFENPEGFASKAVATGTRPDVAERIVETRQTMLALKDKSAPAREASLGRSGTMRAPDYLGHDVLASYQPAKIEGLDWTLVTKISAREALGPVSDFARNLLFATAAVILLICAASVLMARVFTVPLNRLLEGVRAVAGGRLGAQVDAGRRHDEFGDLGVAFNDMSSSLRTKQELIEAQRAENDRILSGLMPPPVVQRYRGGETDISAEHDDVSVVYAEVEGFDQFTGRHSASESLTLLNALSRGFDDAARAAGIEKVRSVGTGYVASSGLVVQRVDHARRVVDFALGVADMVQRFNSQHGSRLVVRAGINSGAVRSGLVGRSDVVYNLWGDAVDLAYRVRTVAGQPGIYVTDEVKQRLTGGYEFTRTGTLTESDSAVPVWRLRGGGDP</sequence>
<protein>
    <submittedName>
        <fullName evidence="6">Class 3 adenylate cyclase</fullName>
    </submittedName>
</protein>
<gene>
    <name evidence="6" type="ORF">EDD33_1237</name>
</gene>
<keyword evidence="1 3" id="KW-0812">Transmembrane</keyword>
<keyword evidence="3" id="KW-0472">Membrane</keyword>
<dbReference type="AlphaFoldDB" id="A0A3N2CS78"/>
<dbReference type="PROSITE" id="PS50885">
    <property type="entry name" value="HAMP"/>
    <property type="match status" value="1"/>
</dbReference>
<dbReference type="InterPro" id="IPR003660">
    <property type="entry name" value="HAMP_dom"/>
</dbReference>
<dbReference type="PANTHER" id="PTHR45655:SF13">
    <property type="entry name" value="SOLUBLE GUANYLATE CYCLASE GCY-32-RELATED"/>
    <property type="match status" value="1"/>
</dbReference>
<evidence type="ECO:0000256" key="1">
    <source>
        <dbReference type="ARBA" id="ARBA00022692"/>
    </source>
</evidence>
<name>A0A3N2CS78_9ACTN</name>
<dbReference type="Gene3D" id="1.10.8.500">
    <property type="entry name" value="HAMP domain in histidine kinase"/>
    <property type="match status" value="1"/>
</dbReference>
<dbReference type="SMART" id="SM00304">
    <property type="entry name" value="HAMP"/>
    <property type="match status" value="1"/>
</dbReference>
<evidence type="ECO:0000256" key="2">
    <source>
        <dbReference type="ARBA" id="ARBA00022989"/>
    </source>
</evidence>
<keyword evidence="2 3" id="KW-1133">Transmembrane helix</keyword>
<dbReference type="CDD" id="cd18774">
    <property type="entry name" value="PDC2_HK_sensor"/>
    <property type="match status" value="1"/>
</dbReference>
<reference evidence="6 7" key="1">
    <citation type="submission" date="2018-11" db="EMBL/GenBank/DDBJ databases">
        <title>Sequencing the genomes of 1000 actinobacteria strains.</title>
        <authorList>
            <person name="Klenk H.-P."/>
        </authorList>
    </citation>
    <scope>NUCLEOTIDE SEQUENCE [LARGE SCALE GENOMIC DNA]</scope>
    <source>
        <strain evidence="6 7">DSM 12652</strain>
    </source>
</reference>
<dbReference type="Gene3D" id="3.30.70.1230">
    <property type="entry name" value="Nucleotide cyclase"/>
    <property type="match status" value="1"/>
</dbReference>
<feature type="transmembrane region" description="Helical" evidence="3">
    <location>
        <begin position="424"/>
        <end position="446"/>
    </location>
</feature>
<dbReference type="SMART" id="SM00044">
    <property type="entry name" value="CYCc"/>
    <property type="match status" value="1"/>
</dbReference>